<proteinExistence type="predicted"/>
<protein>
    <submittedName>
        <fullName evidence="1">Uncharacterized protein</fullName>
    </submittedName>
</protein>
<dbReference type="Proteomes" id="UP000092600">
    <property type="component" value="Unassembled WGS sequence"/>
</dbReference>
<gene>
    <name evidence="1" type="ORF">ACMD2_19275</name>
</gene>
<accession>A0A199VVS3</accession>
<evidence type="ECO:0000313" key="1">
    <source>
        <dbReference type="EMBL" id="OAY81093.1"/>
    </source>
</evidence>
<evidence type="ECO:0000313" key="2">
    <source>
        <dbReference type="Proteomes" id="UP000092600"/>
    </source>
</evidence>
<reference evidence="1 2" key="1">
    <citation type="journal article" date="2016" name="DNA Res.">
        <title>The draft genome of MD-2 pineapple using hybrid error correction of long reads.</title>
        <authorList>
            <person name="Redwan R.M."/>
            <person name="Saidin A."/>
            <person name="Kumar S.V."/>
        </authorList>
    </citation>
    <scope>NUCLEOTIDE SEQUENCE [LARGE SCALE GENOMIC DNA]</scope>
    <source>
        <strain evidence="2">cv. MD2</strain>
        <tissue evidence="1">Leaf</tissue>
    </source>
</reference>
<sequence>MHSKDRELNEIHWRQDPFPSSAFSNILYFPVNREQTLVAYVHCEDMTSNVCLANEFKLVPTQVYSNN</sequence>
<dbReference type="EMBL" id="LSRQ01000743">
    <property type="protein sequence ID" value="OAY81093.1"/>
    <property type="molecule type" value="Genomic_DNA"/>
</dbReference>
<name>A0A199VVS3_ANACO</name>
<organism evidence="1 2">
    <name type="scientific">Ananas comosus</name>
    <name type="common">Pineapple</name>
    <name type="synonym">Ananas ananas</name>
    <dbReference type="NCBI Taxonomy" id="4615"/>
    <lineage>
        <taxon>Eukaryota</taxon>
        <taxon>Viridiplantae</taxon>
        <taxon>Streptophyta</taxon>
        <taxon>Embryophyta</taxon>
        <taxon>Tracheophyta</taxon>
        <taxon>Spermatophyta</taxon>
        <taxon>Magnoliopsida</taxon>
        <taxon>Liliopsida</taxon>
        <taxon>Poales</taxon>
        <taxon>Bromeliaceae</taxon>
        <taxon>Bromelioideae</taxon>
        <taxon>Ananas</taxon>
    </lineage>
</organism>
<comment type="caution">
    <text evidence="1">The sequence shown here is derived from an EMBL/GenBank/DDBJ whole genome shotgun (WGS) entry which is preliminary data.</text>
</comment>
<dbReference type="AlphaFoldDB" id="A0A199VVS3"/>